<dbReference type="InterPro" id="IPR004839">
    <property type="entry name" value="Aminotransferase_I/II_large"/>
</dbReference>
<comment type="caution">
    <text evidence="6">The sequence shown here is derived from an EMBL/GenBank/DDBJ whole genome shotgun (WGS) entry which is preliminary data.</text>
</comment>
<dbReference type="Proteomes" id="UP001600888">
    <property type="component" value="Unassembled WGS sequence"/>
</dbReference>
<keyword evidence="2" id="KW-0032">Aminotransferase</keyword>
<evidence type="ECO:0000256" key="3">
    <source>
        <dbReference type="ARBA" id="ARBA00022679"/>
    </source>
</evidence>
<sequence>MLSDEVYDSLIYVDEPRLSTLSPEVERITLTVGSAGKMFYCTGWRDGWLIGPPHLIQFIAAAHTRICYSSVSPLQEAVAIALKQAFTQKETYGIQIHYTLSALTPNLPTLNTSTLNLHT</sequence>
<reference evidence="6 7" key="1">
    <citation type="submission" date="2024-03" db="EMBL/GenBank/DDBJ databases">
        <title>A high-quality draft genome sequence of Diaporthe vaccinii, a causative agent of upright dieback and viscid rot disease in cranberry plants.</title>
        <authorList>
            <person name="Sarrasin M."/>
            <person name="Lang B.F."/>
            <person name="Burger G."/>
        </authorList>
    </citation>
    <scope>NUCLEOTIDE SEQUENCE [LARGE SCALE GENOMIC DNA]</scope>
    <source>
        <strain evidence="6 7">IS7</strain>
    </source>
</reference>
<evidence type="ECO:0000313" key="7">
    <source>
        <dbReference type="Proteomes" id="UP001600888"/>
    </source>
</evidence>
<protein>
    <recommendedName>
        <fullName evidence="5">Aminotransferase class I/classII large domain-containing protein</fullName>
    </recommendedName>
</protein>
<dbReference type="SUPFAM" id="SSF53383">
    <property type="entry name" value="PLP-dependent transferases"/>
    <property type="match status" value="1"/>
</dbReference>
<gene>
    <name evidence="6" type="ORF">FJTKL_05043</name>
</gene>
<evidence type="ECO:0000256" key="4">
    <source>
        <dbReference type="ARBA" id="ARBA00022898"/>
    </source>
</evidence>
<feature type="domain" description="Aminotransferase class I/classII large" evidence="5">
    <location>
        <begin position="2"/>
        <end position="86"/>
    </location>
</feature>
<keyword evidence="7" id="KW-1185">Reference proteome</keyword>
<keyword evidence="4" id="KW-0663">Pyridoxal phosphate</keyword>
<dbReference type="Pfam" id="PF00155">
    <property type="entry name" value="Aminotran_1_2"/>
    <property type="match status" value="1"/>
</dbReference>
<organism evidence="6 7">
    <name type="scientific">Diaporthe vaccinii</name>
    <dbReference type="NCBI Taxonomy" id="105482"/>
    <lineage>
        <taxon>Eukaryota</taxon>
        <taxon>Fungi</taxon>
        <taxon>Dikarya</taxon>
        <taxon>Ascomycota</taxon>
        <taxon>Pezizomycotina</taxon>
        <taxon>Sordariomycetes</taxon>
        <taxon>Sordariomycetidae</taxon>
        <taxon>Diaporthales</taxon>
        <taxon>Diaporthaceae</taxon>
        <taxon>Diaporthe</taxon>
        <taxon>Diaporthe eres species complex</taxon>
    </lineage>
</organism>
<dbReference type="Gene3D" id="3.40.640.10">
    <property type="entry name" value="Type I PLP-dependent aspartate aminotransferase-like (Major domain)"/>
    <property type="match status" value="1"/>
</dbReference>
<evidence type="ECO:0000256" key="1">
    <source>
        <dbReference type="ARBA" id="ARBA00001933"/>
    </source>
</evidence>
<dbReference type="PANTHER" id="PTHR43807">
    <property type="entry name" value="FI04487P"/>
    <property type="match status" value="1"/>
</dbReference>
<evidence type="ECO:0000313" key="6">
    <source>
        <dbReference type="EMBL" id="KAL2287666.1"/>
    </source>
</evidence>
<evidence type="ECO:0000259" key="5">
    <source>
        <dbReference type="Pfam" id="PF00155"/>
    </source>
</evidence>
<name>A0ABR4EZG7_9PEZI</name>
<dbReference type="PANTHER" id="PTHR43807:SF20">
    <property type="entry name" value="FI04487P"/>
    <property type="match status" value="1"/>
</dbReference>
<accession>A0ABR4EZG7</accession>
<comment type="cofactor">
    <cofactor evidence="1">
        <name>pyridoxal 5'-phosphate</name>
        <dbReference type="ChEBI" id="CHEBI:597326"/>
    </cofactor>
</comment>
<dbReference type="EMBL" id="JBAWTH010000019">
    <property type="protein sequence ID" value="KAL2287666.1"/>
    <property type="molecule type" value="Genomic_DNA"/>
</dbReference>
<dbReference type="InterPro" id="IPR015424">
    <property type="entry name" value="PyrdxlP-dep_Trfase"/>
</dbReference>
<proteinExistence type="predicted"/>
<evidence type="ECO:0000256" key="2">
    <source>
        <dbReference type="ARBA" id="ARBA00022576"/>
    </source>
</evidence>
<keyword evidence="3" id="KW-0808">Transferase</keyword>
<dbReference type="InterPro" id="IPR015421">
    <property type="entry name" value="PyrdxlP-dep_Trfase_major"/>
</dbReference>
<dbReference type="InterPro" id="IPR051326">
    <property type="entry name" value="Kynurenine-oxoglutarate_AT"/>
</dbReference>